<dbReference type="PROSITE" id="PS51257">
    <property type="entry name" value="PROKAR_LIPOPROTEIN"/>
    <property type="match status" value="1"/>
</dbReference>
<feature type="coiled-coil region" evidence="1">
    <location>
        <begin position="75"/>
        <end position="128"/>
    </location>
</feature>
<dbReference type="OrthoDB" id="6169328at2"/>
<feature type="chain" id="PRO_5015119760" evidence="2">
    <location>
        <begin position="23"/>
        <end position="133"/>
    </location>
</feature>
<evidence type="ECO:0000256" key="2">
    <source>
        <dbReference type="SAM" id="SignalP"/>
    </source>
</evidence>
<sequence length="133" mass="14934">MMKMLIKTSVFLLSALSFGALASSNCSGLAGCERKFCELEGQIEQARESGHTHRLAGLTKAQRAARQSCTDEGLRRELADDIRNSEGELADYRADLKAARAAGKQDKVDKYQRKIREEQDELKRLRRQQAGFE</sequence>
<accession>A0A2P7RAH8</accession>
<evidence type="ECO:0000313" key="4">
    <source>
        <dbReference type="Proteomes" id="UP000242181"/>
    </source>
</evidence>
<comment type="caution">
    <text evidence="3">The sequence shown here is derived from an EMBL/GenBank/DDBJ whole genome shotgun (WGS) entry which is preliminary data.</text>
</comment>
<feature type="signal peptide" evidence="2">
    <location>
        <begin position="1"/>
        <end position="22"/>
    </location>
</feature>
<keyword evidence="1" id="KW-0175">Coiled coil</keyword>
<proteinExistence type="predicted"/>
<keyword evidence="2" id="KW-0732">Signal</keyword>
<evidence type="ECO:0000256" key="1">
    <source>
        <dbReference type="SAM" id="Coils"/>
    </source>
</evidence>
<protein>
    <submittedName>
        <fullName evidence="3">DUF1090 domain-containing protein</fullName>
    </submittedName>
</protein>
<dbReference type="Pfam" id="PF06476">
    <property type="entry name" value="DUF1090"/>
    <property type="match status" value="1"/>
</dbReference>
<evidence type="ECO:0000313" key="3">
    <source>
        <dbReference type="EMBL" id="PSJ47172.1"/>
    </source>
</evidence>
<keyword evidence="4" id="KW-1185">Reference proteome</keyword>
<name>A0A2P7RAH8_9GAMM</name>
<dbReference type="InterPro" id="IPR009468">
    <property type="entry name" value="DUF1090"/>
</dbReference>
<reference evidence="3 4" key="1">
    <citation type="submission" date="2018-03" db="EMBL/GenBank/DDBJ databases">
        <title>The draft genome of Zobellella taiwanensis JCM 13381.</title>
        <authorList>
            <person name="Liu L."/>
            <person name="Li L."/>
            <person name="Wang T."/>
            <person name="Zhang X."/>
            <person name="Liang L."/>
        </authorList>
    </citation>
    <scope>NUCLEOTIDE SEQUENCE [LARGE SCALE GENOMIC DNA]</scope>
    <source>
        <strain evidence="3 4">JCM 13381</strain>
    </source>
</reference>
<dbReference type="AlphaFoldDB" id="A0A2P7RAH8"/>
<dbReference type="EMBL" id="PXYH01000002">
    <property type="protein sequence ID" value="PSJ47172.1"/>
    <property type="molecule type" value="Genomic_DNA"/>
</dbReference>
<dbReference type="Proteomes" id="UP000242181">
    <property type="component" value="Unassembled WGS sequence"/>
</dbReference>
<organism evidence="3 4">
    <name type="scientific">Zobellella taiwanensis</name>
    <dbReference type="NCBI Taxonomy" id="347535"/>
    <lineage>
        <taxon>Bacteria</taxon>
        <taxon>Pseudomonadati</taxon>
        <taxon>Pseudomonadota</taxon>
        <taxon>Gammaproteobacteria</taxon>
        <taxon>Aeromonadales</taxon>
        <taxon>Aeromonadaceae</taxon>
        <taxon>Zobellella</taxon>
    </lineage>
</organism>
<gene>
    <name evidence="3" type="ORF">C7I36_02135</name>
</gene>